<evidence type="ECO:0000313" key="12">
    <source>
        <dbReference type="Proteomes" id="UP000284202"/>
    </source>
</evidence>
<evidence type="ECO:0000256" key="8">
    <source>
        <dbReference type="HAMAP-Rule" id="MF_01430"/>
    </source>
</evidence>
<comment type="subcellular location">
    <subcellularLocation>
        <location evidence="8">Cell outer membrane</location>
    </subcellularLocation>
    <subcellularLocation>
        <location evidence="1">Membrane</location>
    </subcellularLocation>
</comment>
<keyword evidence="2 8" id="KW-1134">Transmembrane beta strand</keyword>
<evidence type="ECO:0000256" key="6">
    <source>
        <dbReference type="ARBA" id="ARBA00023136"/>
    </source>
</evidence>
<name>A0A418SWH3_9RHOB</name>
<accession>A0A418SWH3</accession>
<dbReference type="GO" id="GO:0009279">
    <property type="term" value="C:cell outer membrane"/>
    <property type="evidence" value="ECO:0007669"/>
    <property type="project" value="UniProtKB-SubCell"/>
</dbReference>
<sequence precursor="true">MSKKLGKRGVALVTALTISVPAGLLVPQPAAAYVFNDVRIEGAQRIEPATILSYANIARGQDVSAGELNDALQRLQNSGLFETVEIVPQGGMLVIRVREYPTINQITFEGNRRIKDEQLAQGIQSQARRVYQPSLAMADASNIAQAYAAEGRLAARVDPKIIRRSDNRVDLVFEIREGDLTEIERIGFTGNRSYSDRRLRQVLESKQAGLLRTLIRRDTFAPERVPVDEKLLTDFYRSRGFADFKVQGIAPEIARERDAFYITFNIQEGPRYRFARIDTISQIPGVDAAPFAAQNRVKRGAYYNPAAIDNTIRRMETVAIQQGLDFVNIEPRVTRNPHDQTLNLVFALTRGPRVFVERIDIEGNTTTRDEVIRREFTSVEGDPFNPREIRNAAERIRALGYFSNANVDSRPGTSDERVIVDVNVEEQPTGSLSFGASYGVNSGVGVNISLNETNFLGRGQTVGVTIATAKGDRQASINLIEPYFLGRDLRFRFRTWYSETEALNSDYDTRTMGLSPSIEFPISENGRLELRYKINEDKLENLDEGSSKILRDEEGTRLSSGVGYTYSWDTRRTGLDPLTSYKIEFAQDFAGLGGDVKSVTTTALAGIESRAWREEVTLRAEIEAGAVHALSDYDTWILDRFRGGGKIRGFEPNGIGPRDLNAENEDALGGNYFWAARAEAQFPLGLPEEYGISGGLFADVGSIWGLDQTIGNGGAVVDDSMHIRASVGASIFWTTPIGPLRFNFSHAVRKEDYDEEQNFDLTISTRF</sequence>
<dbReference type="PROSITE" id="PS51779">
    <property type="entry name" value="POTRA"/>
    <property type="match status" value="3"/>
</dbReference>
<dbReference type="Gene3D" id="2.40.160.50">
    <property type="entry name" value="membrane protein fhac: a member of the omp85/tpsb transporter family"/>
    <property type="match status" value="1"/>
</dbReference>
<keyword evidence="5 8" id="KW-0677">Repeat</keyword>
<dbReference type="AlphaFoldDB" id="A0A418SWH3"/>
<evidence type="ECO:0000313" key="11">
    <source>
        <dbReference type="EMBL" id="RJE85317.1"/>
    </source>
</evidence>
<feature type="signal peptide" evidence="8">
    <location>
        <begin position="1"/>
        <end position="32"/>
    </location>
</feature>
<feature type="domain" description="POTRA" evidence="10">
    <location>
        <begin position="354"/>
        <end position="427"/>
    </location>
</feature>
<evidence type="ECO:0000259" key="10">
    <source>
        <dbReference type="PROSITE" id="PS51779"/>
    </source>
</evidence>
<dbReference type="InterPro" id="IPR034746">
    <property type="entry name" value="POTRA"/>
</dbReference>
<evidence type="ECO:0000256" key="5">
    <source>
        <dbReference type="ARBA" id="ARBA00022737"/>
    </source>
</evidence>
<dbReference type="GO" id="GO:0051205">
    <property type="term" value="P:protein insertion into membrane"/>
    <property type="evidence" value="ECO:0007669"/>
    <property type="project" value="UniProtKB-UniRule"/>
</dbReference>
<dbReference type="InterPro" id="IPR010827">
    <property type="entry name" value="BamA/TamA_POTRA"/>
</dbReference>
<comment type="caution">
    <text evidence="11">The sequence shown here is derived from an EMBL/GenBank/DDBJ whole genome shotgun (WGS) entry which is preliminary data.</text>
</comment>
<keyword evidence="3 8" id="KW-0812">Transmembrane</keyword>
<keyword evidence="4 8" id="KW-0732">Signal</keyword>
<dbReference type="NCBIfam" id="TIGR03303">
    <property type="entry name" value="OM_YaeT"/>
    <property type="match status" value="1"/>
</dbReference>
<dbReference type="EMBL" id="QZCG01000006">
    <property type="protein sequence ID" value="RJE85317.1"/>
    <property type="molecule type" value="Genomic_DNA"/>
</dbReference>
<organism evidence="11 12">
    <name type="scientific">Paracoccus onubensis</name>
    <dbReference type="NCBI Taxonomy" id="1675788"/>
    <lineage>
        <taxon>Bacteria</taxon>
        <taxon>Pseudomonadati</taxon>
        <taxon>Pseudomonadota</taxon>
        <taxon>Alphaproteobacteria</taxon>
        <taxon>Rhodobacterales</taxon>
        <taxon>Paracoccaceae</taxon>
        <taxon>Paracoccus</taxon>
    </lineage>
</organism>
<comment type="function">
    <text evidence="8">Part of the outer membrane protein assembly complex, which is involved in assembly and insertion of beta-barrel proteins into the outer membrane.</text>
</comment>
<dbReference type="PIRSF" id="PIRSF006076">
    <property type="entry name" value="OM_assembly_OMP85"/>
    <property type="match status" value="1"/>
</dbReference>
<dbReference type="GO" id="GO:0043165">
    <property type="term" value="P:Gram-negative-bacterium-type cell outer membrane assembly"/>
    <property type="evidence" value="ECO:0007669"/>
    <property type="project" value="UniProtKB-UniRule"/>
</dbReference>
<comment type="similarity">
    <text evidence="8">Belongs to the BamA family.</text>
</comment>
<keyword evidence="12" id="KW-1185">Reference proteome</keyword>
<evidence type="ECO:0000256" key="2">
    <source>
        <dbReference type="ARBA" id="ARBA00022452"/>
    </source>
</evidence>
<feature type="domain" description="POTRA" evidence="10">
    <location>
        <begin position="101"/>
        <end position="178"/>
    </location>
</feature>
<evidence type="ECO:0000256" key="1">
    <source>
        <dbReference type="ARBA" id="ARBA00004370"/>
    </source>
</evidence>
<feature type="domain" description="POTRA" evidence="10">
    <location>
        <begin position="33"/>
        <end position="100"/>
    </location>
</feature>
<evidence type="ECO:0000256" key="9">
    <source>
        <dbReference type="NCBIfam" id="TIGR03303"/>
    </source>
</evidence>
<comment type="subunit">
    <text evidence="8">Part of the Bam complex.</text>
</comment>
<dbReference type="InterPro" id="IPR039910">
    <property type="entry name" value="D15-like"/>
</dbReference>
<dbReference type="HAMAP" id="MF_01430">
    <property type="entry name" value="OM_assembly_BamA"/>
    <property type="match status" value="1"/>
</dbReference>
<dbReference type="InterPro" id="IPR000184">
    <property type="entry name" value="Bac_surfAg_D15"/>
</dbReference>
<dbReference type="InterPro" id="IPR023707">
    <property type="entry name" value="OM_assembly_BamA"/>
</dbReference>
<dbReference type="Gene3D" id="3.10.20.310">
    <property type="entry name" value="membrane protein fhac"/>
    <property type="match status" value="4"/>
</dbReference>
<evidence type="ECO:0000256" key="3">
    <source>
        <dbReference type="ARBA" id="ARBA00022692"/>
    </source>
</evidence>
<gene>
    <name evidence="8 11" type="primary">bamA</name>
    <name evidence="11" type="ORF">D3P04_09865</name>
</gene>
<dbReference type="Proteomes" id="UP000284202">
    <property type="component" value="Unassembled WGS sequence"/>
</dbReference>
<feature type="chain" id="PRO_5019597414" description="Outer membrane protein assembly factor BamA" evidence="8">
    <location>
        <begin position="33"/>
        <end position="767"/>
    </location>
</feature>
<reference evidence="12" key="1">
    <citation type="submission" date="2018-09" db="EMBL/GenBank/DDBJ databases">
        <title>Acidovorax cavernicola nov. sp. isolated from Gruta de las Maravillas (Aracena, Spain).</title>
        <authorList>
            <person name="Jurado V."/>
            <person name="Gutierrez-Patricio S."/>
            <person name="Gonzalez-Pimentel J.L."/>
            <person name="Miller A.Z."/>
            <person name="Laiz L."/>
            <person name="Saiz-Jimenez C."/>
        </authorList>
    </citation>
    <scope>NUCLEOTIDE SEQUENCE [LARGE SCALE GENOMIC DNA]</scope>
    <source>
        <strain evidence="12">1011MAR3C25</strain>
    </source>
</reference>
<protein>
    <recommendedName>
        <fullName evidence="8 9">Outer membrane protein assembly factor BamA</fullName>
    </recommendedName>
</protein>
<evidence type="ECO:0000256" key="4">
    <source>
        <dbReference type="ARBA" id="ARBA00022729"/>
    </source>
</evidence>
<dbReference type="RefSeq" id="WP_119748383.1">
    <property type="nucleotide sequence ID" value="NZ_QZCG01000006.1"/>
</dbReference>
<dbReference type="OrthoDB" id="9803054at2"/>
<proteinExistence type="inferred from homology"/>
<dbReference type="PANTHER" id="PTHR12815">
    <property type="entry name" value="SORTING AND ASSEMBLY MACHINERY SAMM50 PROTEIN FAMILY MEMBER"/>
    <property type="match status" value="1"/>
</dbReference>
<dbReference type="Pfam" id="PF01103">
    <property type="entry name" value="Omp85"/>
    <property type="match status" value="1"/>
</dbReference>
<keyword evidence="7 8" id="KW-0998">Cell outer membrane</keyword>
<dbReference type="PANTHER" id="PTHR12815:SF23">
    <property type="entry name" value="OUTER MEMBRANE PROTEIN ASSEMBLY FACTOR BAMA"/>
    <property type="match status" value="1"/>
</dbReference>
<keyword evidence="6 8" id="KW-0472">Membrane</keyword>
<evidence type="ECO:0000256" key="7">
    <source>
        <dbReference type="ARBA" id="ARBA00023237"/>
    </source>
</evidence>
<dbReference type="Pfam" id="PF07244">
    <property type="entry name" value="POTRA"/>
    <property type="match status" value="4"/>
</dbReference>